<dbReference type="KEGG" id="paun:MJA45_24895"/>
<proteinExistence type="predicted"/>
<evidence type="ECO:0000256" key="1">
    <source>
        <dbReference type="SAM" id="MobiDB-lite"/>
    </source>
</evidence>
<feature type="compositionally biased region" description="Low complexity" evidence="1">
    <location>
        <begin position="231"/>
        <end position="266"/>
    </location>
</feature>
<organism evidence="2 3">
    <name type="scientific">Paenibacillus aurantius</name>
    <dbReference type="NCBI Taxonomy" id="2918900"/>
    <lineage>
        <taxon>Bacteria</taxon>
        <taxon>Bacillati</taxon>
        <taxon>Bacillota</taxon>
        <taxon>Bacilli</taxon>
        <taxon>Bacillales</taxon>
        <taxon>Paenibacillaceae</taxon>
        <taxon>Paenibacillus</taxon>
    </lineage>
</organism>
<reference evidence="2 3" key="1">
    <citation type="submission" date="2022-02" db="EMBL/GenBank/DDBJ databases">
        <title>Paenibacillus sp. MBLB1776 Whole Genome Shotgun Sequencing.</title>
        <authorList>
            <person name="Hwang C.Y."/>
            <person name="Cho E.-S."/>
            <person name="Seo M.-J."/>
        </authorList>
    </citation>
    <scope>NUCLEOTIDE SEQUENCE [LARGE SCALE GENOMIC DNA]</scope>
    <source>
        <strain evidence="2 3">MBLB1776</strain>
    </source>
</reference>
<keyword evidence="3" id="KW-1185">Reference proteome</keyword>
<feature type="compositionally biased region" description="Gly residues" evidence="1">
    <location>
        <begin position="215"/>
        <end position="230"/>
    </location>
</feature>
<feature type="region of interest" description="Disordered" evidence="1">
    <location>
        <begin position="47"/>
        <end position="73"/>
    </location>
</feature>
<dbReference type="AlphaFoldDB" id="A0AA96LEX2"/>
<feature type="region of interest" description="Disordered" evidence="1">
    <location>
        <begin position="184"/>
        <end position="286"/>
    </location>
</feature>
<accession>A0AA96LEX2</accession>
<feature type="compositionally biased region" description="Gly residues" evidence="1">
    <location>
        <begin position="267"/>
        <end position="280"/>
    </location>
</feature>
<feature type="compositionally biased region" description="Low complexity" evidence="1">
    <location>
        <begin position="189"/>
        <end position="214"/>
    </location>
</feature>
<sequence length="399" mass="40887">MRKRWKEWKPWARWLTLSAAGVILLAGAGIGTLQYKLHSTSLEDIQARQAAKQNGSTPEAGTPASGAPGALKDPLAKANEFTDKPISAQDALDAAAILSQAGLSMKEMSYLTGKADAGLPVEEKQRIRDLLLSKLTPEQIQTLRSITEPYGKKLVILDKDYPIELVGVYDEAERQKIIKEIHERRRASAAKPPAAPDAGGQADASAGPSAAPAGESGGSKASGGASGSGTGNSTTGGSAPSASGGASKPEPSAAPAEASKPAAPAGGSAGSSGGSSGTGSGASKAQIKNKYEGKLAAIQNGCQSQVSQLAGGIVSSIRQAKASNQQISVDQLQSKYMGPISASESSCDSQFNSVLAAAQKDYKAAGYDPAELESWRSQYQSSKSQAKSQALQQIASAMK</sequence>
<name>A0AA96LEX2_9BACL</name>
<evidence type="ECO:0000313" key="3">
    <source>
        <dbReference type="Proteomes" id="UP001305702"/>
    </source>
</evidence>
<dbReference type="Proteomes" id="UP001305702">
    <property type="component" value="Chromosome"/>
</dbReference>
<dbReference type="EMBL" id="CP130318">
    <property type="protein sequence ID" value="WNQ10820.1"/>
    <property type="molecule type" value="Genomic_DNA"/>
</dbReference>
<dbReference type="RefSeq" id="WP_315604594.1">
    <property type="nucleotide sequence ID" value="NZ_CP130318.1"/>
</dbReference>
<gene>
    <name evidence="2" type="ORF">MJA45_24895</name>
</gene>
<protein>
    <submittedName>
        <fullName evidence="2">Uncharacterized protein</fullName>
    </submittedName>
</protein>
<evidence type="ECO:0000313" key="2">
    <source>
        <dbReference type="EMBL" id="WNQ10820.1"/>
    </source>
</evidence>